<evidence type="ECO:0000256" key="1">
    <source>
        <dbReference type="SAM" id="MobiDB-lite"/>
    </source>
</evidence>
<feature type="compositionally biased region" description="Polar residues" evidence="1">
    <location>
        <begin position="1"/>
        <end position="10"/>
    </location>
</feature>
<dbReference type="AlphaFoldDB" id="A0AA36FPA7"/>
<proteinExistence type="predicted"/>
<feature type="compositionally biased region" description="Basic and acidic residues" evidence="1">
    <location>
        <begin position="11"/>
        <end position="23"/>
    </location>
</feature>
<feature type="region of interest" description="Disordered" evidence="1">
    <location>
        <begin position="1"/>
        <end position="23"/>
    </location>
</feature>
<dbReference type="EMBL" id="OX597843">
    <property type="protein sequence ID" value="CAI9744184.1"/>
    <property type="molecule type" value="Genomic_DNA"/>
</dbReference>
<keyword evidence="3" id="KW-1185">Reference proteome</keyword>
<evidence type="ECO:0000313" key="3">
    <source>
        <dbReference type="Proteomes" id="UP001162480"/>
    </source>
</evidence>
<dbReference type="Proteomes" id="UP001162480">
    <property type="component" value="Chromosome 30"/>
</dbReference>
<sequence length="99" mass="11403">MPQLLQNNNTKSDKQLRRQRQRRCDAMHAGTLLRQAAENSYNKIQNRPSSPFRKAVYYRRNHTDKFTSASSPVINLPILQVSVGKEVISYPTDTDRPTS</sequence>
<organism evidence="2 3">
    <name type="scientific">Octopus vulgaris</name>
    <name type="common">Common octopus</name>
    <dbReference type="NCBI Taxonomy" id="6645"/>
    <lineage>
        <taxon>Eukaryota</taxon>
        <taxon>Metazoa</taxon>
        <taxon>Spiralia</taxon>
        <taxon>Lophotrochozoa</taxon>
        <taxon>Mollusca</taxon>
        <taxon>Cephalopoda</taxon>
        <taxon>Coleoidea</taxon>
        <taxon>Octopodiformes</taxon>
        <taxon>Octopoda</taxon>
        <taxon>Incirrata</taxon>
        <taxon>Octopodidae</taxon>
        <taxon>Octopus</taxon>
    </lineage>
</organism>
<evidence type="ECO:0000313" key="2">
    <source>
        <dbReference type="EMBL" id="CAI9744184.1"/>
    </source>
</evidence>
<gene>
    <name evidence="2" type="ORF">OCTVUL_1B009890</name>
</gene>
<accession>A0AA36FPA7</accession>
<protein>
    <submittedName>
        <fullName evidence="2">Uncharacterized protein</fullName>
    </submittedName>
</protein>
<reference evidence="2" key="1">
    <citation type="submission" date="2023-08" db="EMBL/GenBank/DDBJ databases">
        <authorList>
            <person name="Alioto T."/>
            <person name="Alioto T."/>
            <person name="Gomez Garrido J."/>
        </authorList>
    </citation>
    <scope>NUCLEOTIDE SEQUENCE</scope>
</reference>
<name>A0AA36FPA7_OCTVU</name>